<evidence type="ECO:0000256" key="1">
    <source>
        <dbReference type="ARBA" id="ARBA00004123"/>
    </source>
</evidence>
<dbReference type="PROSITE" id="PS00518">
    <property type="entry name" value="ZF_RING_1"/>
    <property type="match status" value="1"/>
</dbReference>
<name>A0A1I7RPY4_BURXY</name>
<dbReference type="PANTHER" id="PTHR12683">
    <property type="entry name" value="CDK-ACTIVATING KINASE ASSEMBLY FACTOR MAT1"/>
    <property type="match status" value="1"/>
</dbReference>
<dbReference type="InterPro" id="IPR013083">
    <property type="entry name" value="Znf_RING/FYVE/PHD"/>
</dbReference>
<dbReference type="GO" id="GO:0005675">
    <property type="term" value="C:transcription factor TFIIH holo complex"/>
    <property type="evidence" value="ECO:0007669"/>
    <property type="project" value="InterPro"/>
</dbReference>
<dbReference type="InterPro" id="IPR057657">
    <property type="entry name" value="MAT1_CAK-anch"/>
</dbReference>
<dbReference type="AlphaFoldDB" id="A0A1I7RPY4"/>
<dbReference type="Proteomes" id="UP000095284">
    <property type="component" value="Unplaced"/>
</dbReference>
<dbReference type="InterPro" id="IPR004575">
    <property type="entry name" value="MAT1/Tfb3"/>
</dbReference>
<keyword evidence="11" id="KW-1185">Reference proteome</keyword>
<dbReference type="SUPFAM" id="SSF57850">
    <property type="entry name" value="RING/U-box"/>
    <property type="match status" value="1"/>
</dbReference>
<keyword evidence="2" id="KW-0479">Metal-binding</keyword>
<keyword evidence="3 6" id="KW-0863">Zinc-finger</keyword>
<evidence type="ECO:0000256" key="3">
    <source>
        <dbReference type="ARBA" id="ARBA00022771"/>
    </source>
</evidence>
<sequence>MRSCPKCKSNEYTNRSLVMMINECGHPLCQNCVDNIFARNANRCPYDGCDRMLKKNNFWEQVFDDPRIEKENYIRKKVLKVYNLMEDNFNSLQEYNDYLEHVEEIIWKLVHNEDVQSVEEEMARFKEKNFEQIERNKRRLNPDDQWIKEILDEEAKAAALKQSDPTTDFNAILDEIHSKPRSIISELRDSDLPAEMILDRERKVQIEHELAEKEERERKKKEKSNRRRVAQDTASFGTIRVAGAAYIHASPLLPINGPPMPAFEDMATVGYLQNVRKPNDASLAGGFRAELACARALFELRWDFNLIV</sequence>
<accession>A0A1I7RPY4</accession>
<dbReference type="SMART" id="SM00184">
    <property type="entry name" value="RING"/>
    <property type="match status" value="1"/>
</dbReference>
<evidence type="ECO:0000313" key="11">
    <source>
        <dbReference type="Proteomes" id="UP000659654"/>
    </source>
</evidence>
<proteinExistence type="predicted"/>
<dbReference type="Pfam" id="PF17121">
    <property type="entry name" value="zf-C3HC4_5"/>
    <property type="match status" value="1"/>
</dbReference>
<evidence type="ECO:0000313" key="10">
    <source>
        <dbReference type="Proteomes" id="UP000095284"/>
    </source>
</evidence>
<feature type="region of interest" description="Disordered" evidence="7">
    <location>
        <begin position="209"/>
        <end position="231"/>
    </location>
</feature>
<reference evidence="12" key="1">
    <citation type="submission" date="2016-11" db="UniProtKB">
        <authorList>
            <consortium name="WormBaseParasite"/>
        </authorList>
    </citation>
    <scope>IDENTIFICATION</scope>
</reference>
<reference evidence="9" key="2">
    <citation type="submission" date="2020-09" db="EMBL/GenBank/DDBJ databases">
        <authorList>
            <person name="Kikuchi T."/>
        </authorList>
    </citation>
    <scope>NUCLEOTIDE SEQUENCE</scope>
    <source>
        <strain evidence="9">Ka4C1</strain>
    </source>
</reference>
<keyword evidence="4" id="KW-0862">Zinc</keyword>
<protein>
    <submittedName>
        <fullName evidence="9">(pine wood nematode) hypothetical protein</fullName>
    </submittedName>
    <submittedName>
        <fullName evidence="12">RING-type domain-containing protein</fullName>
    </submittedName>
</protein>
<comment type="subcellular location">
    <subcellularLocation>
        <location evidence="1">Nucleus</location>
    </subcellularLocation>
</comment>
<evidence type="ECO:0000259" key="8">
    <source>
        <dbReference type="PROSITE" id="PS50089"/>
    </source>
</evidence>
<dbReference type="PANTHER" id="PTHR12683:SF13">
    <property type="entry name" value="CDK-ACTIVATING KINASE ASSEMBLY FACTOR MAT1"/>
    <property type="match status" value="1"/>
</dbReference>
<dbReference type="EMBL" id="CAJFCV020000002">
    <property type="protein sequence ID" value="CAG9096825.1"/>
    <property type="molecule type" value="Genomic_DNA"/>
</dbReference>
<dbReference type="Proteomes" id="UP000659654">
    <property type="component" value="Unassembled WGS sequence"/>
</dbReference>
<dbReference type="InterPro" id="IPR017907">
    <property type="entry name" value="Znf_RING_CS"/>
</dbReference>
<dbReference type="Gene3D" id="3.30.40.10">
    <property type="entry name" value="Zinc/RING finger domain, C3HC4 (zinc finger)"/>
    <property type="match status" value="1"/>
</dbReference>
<dbReference type="GO" id="GO:0008270">
    <property type="term" value="F:zinc ion binding"/>
    <property type="evidence" value="ECO:0007669"/>
    <property type="project" value="UniProtKB-KW"/>
</dbReference>
<dbReference type="eggNOG" id="KOG3800">
    <property type="taxonomic scope" value="Eukaryota"/>
</dbReference>
<feature type="domain" description="RING-type" evidence="8">
    <location>
        <begin position="4"/>
        <end position="47"/>
    </location>
</feature>
<dbReference type="Pfam" id="PF25811">
    <property type="entry name" value="CAK-anch_MAT1"/>
    <property type="match status" value="1"/>
</dbReference>
<feature type="compositionally biased region" description="Basic residues" evidence="7">
    <location>
        <begin position="218"/>
        <end position="228"/>
    </location>
</feature>
<dbReference type="WBParaSite" id="BXY_0277500.1">
    <property type="protein sequence ID" value="BXY_0277500.1"/>
    <property type="gene ID" value="BXY_0277500"/>
</dbReference>
<keyword evidence="5" id="KW-0539">Nucleus</keyword>
<evidence type="ECO:0000313" key="9">
    <source>
        <dbReference type="EMBL" id="CAD5215241.1"/>
    </source>
</evidence>
<dbReference type="Pfam" id="PF06391">
    <property type="entry name" value="MAT1"/>
    <property type="match status" value="1"/>
</dbReference>
<dbReference type="GO" id="GO:0006357">
    <property type="term" value="P:regulation of transcription by RNA polymerase II"/>
    <property type="evidence" value="ECO:0007669"/>
    <property type="project" value="TreeGrafter"/>
</dbReference>
<gene>
    <name evidence="9" type="ORF">BXYJ_LOCUS3931</name>
</gene>
<evidence type="ECO:0000313" key="12">
    <source>
        <dbReference type="WBParaSite" id="BXY_0277500.1"/>
    </source>
</evidence>
<evidence type="ECO:0000256" key="4">
    <source>
        <dbReference type="ARBA" id="ARBA00022833"/>
    </source>
</evidence>
<dbReference type="GO" id="GO:0061575">
    <property type="term" value="F:cyclin-dependent protein serine/threonine kinase activator activity"/>
    <property type="evidence" value="ECO:0007669"/>
    <property type="project" value="InterPro"/>
</dbReference>
<evidence type="ECO:0000256" key="5">
    <source>
        <dbReference type="ARBA" id="ARBA00023242"/>
    </source>
</evidence>
<evidence type="ECO:0000256" key="7">
    <source>
        <dbReference type="SAM" id="MobiDB-lite"/>
    </source>
</evidence>
<dbReference type="InterPro" id="IPR015877">
    <property type="entry name" value="MAT1_centre"/>
</dbReference>
<evidence type="ECO:0000256" key="6">
    <source>
        <dbReference type="PROSITE-ProRule" id="PRU00175"/>
    </source>
</evidence>
<evidence type="ECO:0000256" key="2">
    <source>
        <dbReference type="ARBA" id="ARBA00022723"/>
    </source>
</evidence>
<dbReference type="SMR" id="A0A1I7RPY4"/>
<dbReference type="Proteomes" id="UP000582659">
    <property type="component" value="Unassembled WGS sequence"/>
</dbReference>
<dbReference type="PROSITE" id="PS50089">
    <property type="entry name" value="ZF_RING_2"/>
    <property type="match status" value="1"/>
</dbReference>
<dbReference type="GO" id="GO:0006289">
    <property type="term" value="P:nucleotide-excision repair"/>
    <property type="evidence" value="ECO:0007669"/>
    <property type="project" value="InterPro"/>
</dbReference>
<organism evidence="10 12">
    <name type="scientific">Bursaphelenchus xylophilus</name>
    <name type="common">Pinewood nematode worm</name>
    <name type="synonym">Aphelenchoides xylophilus</name>
    <dbReference type="NCBI Taxonomy" id="6326"/>
    <lineage>
        <taxon>Eukaryota</taxon>
        <taxon>Metazoa</taxon>
        <taxon>Ecdysozoa</taxon>
        <taxon>Nematoda</taxon>
        <taxon>Chromadorea</taxon>
        <taxon>Rhabditida</taxon>
        <taxon>Tylenchina</taxon>
        <taxon>Tylenchomorpha</taxon>
        <taxon>Aphelenchoidea</taxon>
        <taxon>Aphelenchoididae</taxon>
        <taxon>Bursaphelenchus</taxon>
    </lineage>
</organism>
<dbReference type="InterPro" id="IPR001841">
    <property type="entry name" value="Znf_RING"/>
</dbReference>
<dbReference type="OrthoDB" id="5963at2759"/>
<dbReference type="NCBIfam" id="TIGR00570">
    <property type="entry name" value="cdk7"/>
    <property type="match status" value="1"/>
</dbReference>
<dbReference type="EMBL" id="CAJFDI010000002">
    <property type="protein sequence ID" value="CAD5215241.1"/>
    <property type="molecule type" value="Genomic_DNA"/>
</dbReference>